<dbReference type="PANTHER" id="PTHR32479">
    <property type="entry name" value="GLYCOLATE OXIDASE IRON-SULFUR SUBUNIT"/>
    <property type="match status" value="1"/>
</dbReference>
<keyword evidence="2" id="KW-0479">Metal-binding</keyword>
<dbReference type="GO" id="GO:0016491">
    <property type="term" value="F:oxidoreductase activity"/>
    <property type="evidence" value="ECO:0007669"/>
    <property type="project" value="UniProtKB-ARBA"/>
</dbReference>
<keyword evidence="5" id="KW-0411">Iron-sulfur</keyword>
<evidence type="ECO:0000256" key="4">
    <source>
        <dbReference type="ARBA" id="ARBA00023004"/>
    </source>
</evidence>
<dbReference type="Pfam" id="PF02754">
    <property type="entry name" value="CCG"/>
    <property type="match status" value="2"/>
</dbReference>
<dbReference type="InterPro" id="IPR017753">
    <property type="entry name" value="G3P_DH_GlpC_su"/>
</dbReference>
<evidence type="ECO:0000313" key="8">
    <source>
        <dbReference type="Proteomes" id="UP000006346"/>
    </source>
</evidence>
<name>G7WGA5_DESOD</name>
<dbReference type="GO" id="GO:0046872">
    <property type="term" value="F:metal ion binding"/>
    <property type="evidence" value="ECO:0007669"/>
    <property type="project" value="UniProtKB-KW"/>
</dbReference>
<gene>
    <name evidence="7" type="ordered locus">Desor_5463</name>
</gene>
<dbReference type="PANTHER" id="PTHR32479:SF19">
    <property type="entry name" value="ANAEROBIC GLYCEROL-3-PHOSPHATE DEHYDROGENASE SUBUNIT C"/>
    <property type="match status" value="1"/>
</dbReference>
<sequence>MDGQDKVSSLDACIKCSACTALCPVAAVYPSFPGPKSLGPDAERFRLEGIATYTRYLKDCSNCKTCEVTCPSGVRITDMILRAREMALQEGQTGGKDRRRRVRDRILGRAEYLGRLGTVFPNLTNEMLKLSFLRGGLENALGISRYAPLPAYKPKFKPTKNTSPANSKQVVYFPGCFVTYNDSLTGLAVVRVLEHQGYDVIVPAFGCCGVPLQANGEFEGARKNVRKNLSLLNPYLQAGIPVITSCTSCSLALKEEYPKSRVPGGELIGQQTYDLFEFLWFLHERGELKKDFQEVTVSLGYHAPCHLKAQGIGIPSLRLLRLIPGVQVTNLDSECCGLSGSYGYKREKYPLAMEIGGPLFARVQAGVTNREFQSIITECGGCQVQIQHGSGIEIKHPIWIFLKAYGLSLT</sequence>
<keyword evidence="1" id="KW-0004">4Fe-4S</keyword>
<dbReference type="PATRIC" id="fig|768706.3.peg.5565"/>
<dbReference type="Pfam" id="PF13183">
    <property type="entry name" value="Fer4_8"/>
    <property type="match status" value="1"/>
</dbReference>
<keyword evidence="8" id="KW-1185">Reference proteome</keyword>
<dbReference type="HOGENOM" id="CLU_023081_7_1_9"/>
<dbReference type="InterPro" id="IPR017900">
    <property type="entry name" value="4Fe4S_Fe_S_CS"/>
</dbReference>
<dbReference type="PROSITE" id="PS00198">
    <property type="entry name" value="4FE4S_FER_1"/>
    <property type="match status" value="1"/>
</dbReference>
<dbReference type="Proteomes" id="UP000006346">
    <property type="component" value="Chromosome"/>
</dbReference>
<dbReference type="AlphaFoldDB" id="G7WGA5"/>
<feature type="domain" description="4Fe-4S ferredoxin-type" evidence="6">
    <location>
        <begin position="3"/>
        <end position="33"/>
    </location>
</feature>
<organism evidence="7 8">
    <name type="scientific">Desulfosporosinus orientis (strain ATCC 19365 / DSM 765 / NCIMB 8382 / VKM B-1628 / Singapore I)</name>
    <name type="common">Desulfotomaculum orientis</name>
    <dbReference type="NCBI Taxonomy" id="768706"/>
    <lineage>
        <taxon>Bacteria</taxon>
        <taxon>Bacillati</taxon>
        <taxon>Bacillota</taxon>
        <taxon>Clostridia</taxon>
        <taxon>Eubacteriales</taxon>
        <taxon>Desulfitobacteriaceae</taxon>
        <taxon>Desulfosporosinus</taxon>
    </lineage>
</organism>
<dbReference type="Gene3D" id="1.10.1060.10">
    <property type="entry name" value="Alpha-helical ferredoxin"/>
    <property type="match status" value="1"/>
</dbReference>
<proteinExistence type="predicted"/>
<evidence type="ECO:0000256" key="5">
    <source>
        <dbReference type="ARBA" id="ARBA00023014"/>
    </source>
</evidence>
<dbReference type="eggNOG" id="COG0247">
    <property type="taxonomic scope" value="Bacteria"/>
</dbReference>
<dbReference type="EMBL" id="CP003108">
    <property type="protein sequence ID" value="AET70837.1"/>
    <property type="molecule type" value="Genomic_DNA"/>
</dbReference>
<dbReference type="KEGG" id="dor:Desor_5463"/>
<keyword evidence="4" id="KW-0408">Iron</keyword>
<evidence type="ECO:0000256" key="1">
    <source>
        <dbReference type="ARBA" id="ARBA00022485"/>
    </source>
</evidence>
<dbReference type="GO" id="GO:0051539">
    <property type="term" value="F:4 iron, 4 sulfur cluster binding"/>
    <property type="evidence" value="ECO:0007669"/>
    <property type="project" value="UniProtKB-KW"/>
</dbReference>
<protein>
    <submittedName>
        <fullName evidence="7">Glycerol-3-phosphate dehydrogenase, anaerobic, C subunit</fullName>
    </submittedName>
</protein>
<accession>G7WGA5</accession>
<reference evidence="8" key="1">
    <citation type="submission" date="2011-11" db="EMBL/GenBank/DDBJ databases">
        <title>Complete sequence of Desulfosporosinus orientis DSM 765.</title>
        <authorList>
            <person name="Lucas S."/>
            <person name="Han J."/>
            <person name="Lapidus A."/>
            <person name="Cheng J.-F."/>
            <person name="Goodwin L."/>
            <person name="Pitluck S."/>
            <person name="Peters L."/>
            <person name="Ovchinnikova G."/>
            <person name="Teshima H."/>
            <person name="Detter J.C."/>
            <person name="Han C."/>
            <person name="Tapia R."/>
            <person name="Land M."/>
            <person name="Hauser L."/>
            <person name="Kyrpides N."/>
            <person name="Ivanova N."/>
            <person name="Pagani I."/>
            <person name="Pester M."/>
            <person name="Spring S."/>
            <person name="Ollivier B."/>
            <person name="Rattei T."/>
            <person name="Klenk H.-P."/>
            <person name="Wagner M."/>
            <person name="Loy A."/>
            <person name="Woyke T."/>
        </authorList>
    </citation>
    <scope>NUCLEOTIDE SEQUENCE [LARGE SCALE GENOMIC DNA]</scope>
    <source>
        <strain evidence="8">ATCC 19365 / DSM 765 / NCIMB 8382 / VKM B-1628</strain>
    </source>
</reference>
<keyword evidence="3" id="KW-0677">Repeat</keyword>
<dbReference type="STRING" id="768706.Desor_5463"/>
<evidence type="ECO:0000256" key="2">
    <source>
        <dbReference type="ARBA" id="ARBA00022723"/>
    </source>
</evidence>
<evidence type="ECO:0000256" key="3">
    <source>
        <dbReference type="ARBA" id="ARBA00022737"/>
    </source>
</evidence>
<evidence type="ECO:0000259" key="6">
    <source>
        <dbReference type="PROSITE" id="PS51379"/>
    </source>
</evidence>
<dbReference type="SUPFAM" id="SSF46548">
    <property type="entry name" value="alpha-helical ferredoxin"/>
    <property type="match status" value="1"/>
</dbReference>
<dbReference type="GO" id="GO:0016020">
    <property type="term" value="C:membrane"/>
    <property type="evidence" value="ECO:0007669"/>
    <property type="project" value="InterPro"/>
</dbReference>
<evidence type="ECO:0000313" key="7">
    <source>
        <dbReference type="EMBL" id="AET70837.1"/>
    </source>
</evidence>
<dbReference type="OrthoDB" id="9794954at2"/>
<dbReference type="PROSITE" id="PS51379">
    <property type="entry name" value="4FE4S_FER_2"/>
    <property type="match status" value="1"/>
</dbReference>
<reference evidence="7 8" key="2">
    <citation type="journal article" date="2012" name="J. Bacteriol.">
        <title>Complete genome sequences of Desulfosporosinus orientis DSM765T, Desulfosporosinus youngiae DSM17734T, Desulfosporosinus meridiei DSM13257T, and Desulfosporosinus acidiphilus DSM22704T.</title>
        <authorList>
            <person name="Pester M."/>
            <person name="Brambilla E."/>
            <person name="Alazard D."/>
            <person name="Rattei T."/>
            <person name="Weinmaier T."/>
            <person name="Han J."/>
            <person name="Lucas S."/>
            <person name="Lapidus A."/>
            <person name="Cheng J.F."/>
            <person name="Goodwin L."/>
            <person name="Pitluck S."/>
            <person name="Peters L."/>
            <person name="Ovchinnikova G."/>
            <person name="Teshima H."/>
            <person name="Detter J.C."/>
            <person name="Han C.S."/>
            <person name="Tapia R."/>
            <person name="Land M.L."/>
            <person name="Hauser L."/>
            <person name="Kyrpides N.C."/>
            <person name="Ivanova N.N."/>
            <person name="Pagani I."/>
            <person name="Huntmann M."/>
            <person name="Wei C.L."/>
            <person name="Davenport K.W."/>
            <person name="Daligault H."/>
            <person name="Chain P.S."/>
            <person name="Chen A."/>
            <person name="Mavromatis K."/>
            <person name="Markowitz V."/>
            <person name="Szeto E."/>
            <person name="Mikhailova N."/>
            <person name="Pati A."/>
            <person name="Wagner M."/>
            <person name="Woyke T."/>
            <person name="Ollivier B."/>
            <person name="Klenk H.P."/>
            <person name="Spring S."/>
            <person name="Loy A."/>
        </authorList>
    </citation>
    <scope>NUCLEOTIDE SEQUENCE [LARGE SCALE GENOMIC DNA]</scope>
    <source>
        <strain evidence="8">ATCC 19365 / DSM 765 / NCIMB 8382 / VKM B-1628</strain>
    </source>
</reference>
<dbReference type="NCBIfam" id="NF008369">
    <property type="entry name" value="PRK11168.1"/>
    <property type="match status" value="1"/>
</dbReference>
<dbReference type="InterPro" id="IPR004017">
    <property type="entry name" value="Cys_rich_dom"/>
</dbReference>
<dbReference type="GO" id="GO:0009061">
    <property type="term" value="P:anaerobic respiration"/>
    <property type="evidence" value="ECO:0007669"/>
    <property type="project" value="InterPro"/>
</dbReference>
<dbReference type="NCBIfam" id="TIGR03379">
    <property type="entry name" value="glycerol3P_GlpC"/>
    <property type="match status" value="1"/>
</dbReference>
<dbReference type="GO" id="GO:0009331">
    <property type="term" value="C:glycerol-3-phosphate dehydrogenase (FAD) complex"/>
    <property type="evidence" value="ECO:0007669"/>
    <property type="project" value="InterPro"/>
</dbReference>
<dbReference type="InterPro" id="IPR017896">
    <property type="entry name" value="4Fe4S_Fe-S-bd"/>
</dbReference>
<dbReference type="InterPro" id="IPR009051">
    <property type="entry name" value="Helical_ferredxn"/>
</dbReference>